<evidence type="ECO:0000313" key="4">
    <source>
        <dbReference type="Proteomes" id="UP000783287"/>
    </source>
</evidence>
<proteinExistence type="predicted"/>
<keyword evidence="2" id="KW-0812">Transmembrane</keyword>
<feature type="region of interest" description="Disordered" evidence="1">
    <location>
        <begin position="1"/>
        <end position="24"/>
    </location>
</feature>
<evidence type="ECO:0000313" key="3">
    <source>
        <dbReference type="EMBL" id="MCA9383032.1"/>
    </source>
</evidence>
<dbReference type="Proteomes" id="UP000783287">
    <property type="component" value="Unassembled WGS sequence"/>
</dbReference>
<keyword evidence="2" id="KW-1133">Transmembrane helix</keyword>
<dbReference type="EMBL" id="JAGQLK010000021">
    <property type="protein sequence ID" value="MCA9383032.1"/>
    <property type="molecule type" value="Genomic_DNA"/>
</dbReference>
<gene>
    <name evidence="3" type="ORF">KC909_01580</name>
</gene>
<sequence length="247" mass="27216">MEENNNQVVNPTASPVMESNTASPKKGGKAIMILIVIIALCCIITGGVAGAVYYLGDQVAEDISNDLESTLNDLESDLTNELDSMEDDTPGETGDLFVDAGEEKYSNTDYSFSMIVPDSWEVTSFLNEVEIISDIDGGQINFQALEDPTFVLLEELDQDFCDSFGEGFREGLGDIESADQFQFELFTLNGNTGCRADGEIVPGVFQRHYIFFNDDTDYIYSLFYTTGDQAVEEPELAGVMDTFDFTE</sequence>
<feature type="transmembrane region" description="Helical" evidence="2">
    <location>
        <begin position="31"/>
        <end position="55"/>
    </location>
</feature>
<dbReference type="AlphaFoldDB" id="A0A955L4U4"/>
<comment type="caution">
    <text evidence="3">The sequence shown here is derived from an EMBL/GenBank/DDBJ whole genome shotgun (WGS) entry which is preliminary data.</text>
</comment>
<accession>A0A955L4U4</accession>
<evidence type="ECO:0000256" key="1">
    <source>
        <dbReference type="SAM" id="MobiDB-lite"/>
    </source>
</evidence>
<keyword evidence="2" id="KW-0472">Membrane</keyword>
<reference evidence="3" key="1">
    <citation type="submission" date="2020-04" db="EMBL/GenBank/DDBJ databases">
        <authorList>
            <person name="Zhang T."/>
        </authorList>
    </citation>
    <scope>NUCLEOTIDE SEQUENCE</scope>
    <source>
        <strain evidence="3">HKST-UBA14</strain>
    </source>
</reference>
<name>A0A955L4U4_9BACT</name>
<protein>
    <submittedName>
        <fullName evidence="3">Uncharacterized protein</fullName>
    </submittedName>
</protein>
<organism evidence="3 4">
    <name type="scientific">Candidatus Dojkabacteria bacterium</name>
    <dbReference type="NCBI Taxonomy" id="2099670"/>
    <lineage>
        <taxon>Bacteria</taxon>
        <taxon>Candidatus Dojkabacteria</taxon>
    </lineage>
</organism>
<evidence type="ECO:0000256" key="2">
    <source>
        <dbReference type="SAM" id="Phobius"/>
    </source>
</evidence>
<feature type="compositionally biased region" description="Polar residues" evidence="1">
    <location>
        <begin position="1"/>
        <end position="23"/>
    </location>
</feature>
<reference evidence="3" key="2">
    <citation type="journal article" date="2021" name="Microbiome">
        <title>Successional dynamics and alternative stable states in a saline activated sludge microbial community over 9 years.</title>
        <authorList>
            <person name="Wang Y."/>
            <person name="Ye J."/>
            <person name="Ju F."/>
            <person name="Liu L."/>
            <person name="Boyd J.A."/>
            <person name="Deng Y."/>
            <person name="Parks D.H."/>
            <person name="Jiang X."/>
            <person name="Yin X."/>
            <person name="Woodcroft B.J."/>
            <person name="Tyson G.W."/>
            <person name="Hugenholtz P."/>
            <person name="Polz M.F."/>
            <person name="Zhang T."/>
        </authorList>
    </citation>
    <scope>NUCLEOTIDE SEQUENCE</scope>
    <source>
        <strain evidence="3">HKST-UBA14</strain>
    </source>
</reference>